<keyword evidence="1" id="KW-0030">Aminoacyl-tRNA synthetase</keyword>
<keyword evidence="1" id="KW-0436">Ligase</keyword>
<dbReference type="InterPro" id="IPR010384">
    <property type="entry name" value="MtfA_fam"/>
</dbReference>
<dbReference type="Pfam" id="PF06167">
    <property type="entry name" value="Peptidase_M90"/>
    <property type="match status" value="1"/>
</dbReference>
<reference evidence="1 2" key="1">
    <citation type="submission" date="2014-10" db="EMBL/GenBank/DDBJ databases">
        <title>Draft genome sequence of the proteorhodopsin-containing marine bacterium Dokdonia donghaensis.</title>
        <authorList>
            <person name="Gomez-Consarnau L."/>
            <person name="Gonzalez J.M."/>
            <person name="Riedel T."/>
            <person name="Jaenicke S."/>
            <person name="Wagner-Doebler I."/>
            <person name="Fuhrman J.A."/>
        </authorList>
    </citation>
    <scope>NUCLEOTIDE SEQUENCE [LARGE SCALE GENOMIC DNA]</scope>
    <source>
        <strain evidence="1 2">DSW-1</strain>
    </source>
</reference>
<keyword evidence="2" id="KW-1185">Reference proteome</keyword>
<name>A0A0A2H1D8_9FLAO</name>
<evidence type="ECO:0000313" key="1">
    <source>
        <dbReference type="EMBL" id="KGO06470.1"/>
    </source>
</evidence>
<dbReference type="GO" id="GO:0004177">
    <property type="term" value="F:aminopeptidase activity"/>
    <property type="evidence" value="ECO:0007669"/>
    <property type="project" value="TreeGrafter"/>
</dbReference>
<evidence type="ECO:0000313" key="2">
    <source>
        <dbReference type="Proteomes" id="UP000030140"/>
    </source>
</evidence>
<dbReference type="PANTHER" id="PTHR30164">
    <property type="entry name" value="MTFA PEPTIDASE"/>
    <property type="match status" value="1"/>
</dbReference>
<organism evidence="1 2">
    <name type="scientific">Dokdonia donghaensis DSW-1</name>
    <dbReference type="NCBI Taxonomy" id="1300343"/>
    <lineage>
        <taxon>Bacteria</taxon>
        <taxon>Pseudomonadati</taxon>
        <taxon>Bacteroidota</taxon>
        <taxon>Flavobacteriia</taxon>
        <taxon>Flavobacteriales</taxon>
        <taxon>Flavobacteriaceae</taxon>
        <taxon>Dokdonia</taxon>
    </lineage>
</organism>
<dbReference type="InterPro" id="IPR042252">
    <property type="entry name" value="MtfA_N"/>
</dbReference>
<dbReference type="PANTHER" id="PTHR30164:SF2">
    <property type="entry name" value="PROTEIN MTFA"/>
    <property type="match status" value="1"/>
</dbReference>
<dbReference type="SUPFAM" id="SSF55486">
    <property type="entry name" value="Metalloproteases ('zincins'), catalytic domain"/>
    <property type="match status" value="1"/>
</dbReference>
<dbReference type="AlphaFoldDB" id="A0A0A2H1D8"/>
<dbReference type="CDD" id="cd20169">
    <property type="entry name" value="Peptidase_M90_mtfA"/>
    <property type="match status" value="1"/>
</dbReference>
<dbReference type="GO" id="GO:0005829">
    <property type="term" value="C:cytosol"/>
    <property type="evidence" value="ECO:0007669"/>
    <property type="project" value="TreeGrafter"/>
</dbReference>
<protein>
    <submittedName>
        <fullName evidence="1">Phenylalanyl-tRNA synthetase</fullName>
    </submittedName>
</protein>
<dbReference type="EMBL" id="JSAQ01000001">
    <property type="protein sequence ID" value="KGO06470.1"/>
    <property type="molecule type" value="Genomic_DNA"/>
</dbReference>
<dbReference type="GO" id="GO:0004812">
    <property type="term" value="F:aminoacyl-tRNA ligase activity"/>
    <property type="evidence" value="ECO:0007669"/>
    <property type="project" value="UniProtKB-KW"/>
</dbReference>
<proteinExistence type="predicted"/>
<dbReference type="GO" id="GO:0008237">
    <property type="term" value="F:metallopeptidase activity"/>
    <property type="evidence" value="ECO:0007669"/>
    <property type="project" value="InterPro"/>
</dbReference>
<dbReference type="RefSeq" id="WP_035325516.1">
    <property type="nucleotide sequence ID" value="NZ_CP015125.1"/>
</dbReference>
<sequence>MIILFLLAGLALFVFMGYGLFTLSRKRTPDPFPPSWESLLSDEVLFYKELTPKKKEFFKRRMMAFLAEVNVEAVGFDLSDKDKVFVAASAVIPIFNFGDWHYNNLDTVLIYPDYFNANLEYHSEGEDRIIGGMVGTGQFENHMILSRKALHFGFNNKTDKGNTAIHEFVHLLDKMDGEVDGIPEQLLGKENIVPWLDMMHTEMEAINNDASDIRKYGGTSKIEFFAVAAEYFFERPDLFKRKHPELYKMLEVCFVTGY</sequence>
<dbReference type="Proteomes" id="UP000030140">
    <property type="component" value="Unassembled WGS sequence"/>
</dbReference>
<accession>A0A0A2H1D8</accession>
<dbReference type="Gene3D" id="3.40.390.10">
    <property type="entry name" value="Collagenase (Catalytic Domain)"/>
    <property type="match status" value="1"/>
</dbReference>
<dbReference type="KEGG" id="ddo:I597_0103"/>
<dbReference type="InterPro" id="IPR024079">
    <property type="entry name" value="MetalloPept_cat_dom_sf"/>
</dbReference>
<dbReference type="Gene3D" id="1.10.472.150">
    <property type="entry name" value="Glucose-regulated metallo-peptidase M90, N-terminal domain"/>
    <property type="match status" value="1"/>
</dbReference>
<gene>
    <name evidence="1" type="ORF">NV36_06210</name>
</gene>
<comment type="caution">
    <text evidence="1">The sequence shown here is derived from an EMBL/GenBank/DDBJ whole genome shotgun (WGS) entry which is preliminary data.</text>
</comment>
<dbReference type="PATRIC" id="fig|1300343.5.peg.103"/>